<feature type="topological domain" description="Cytoplasmic" evidence="14">
    <location>
        <begin position="163"/>
        <end position="176"/>
    </location>
</feature>
<keyword evidence="13 14" id="KW-0676">Redox-active center</keyword>
<feature type="disulfide bond" description="Redox-active" evidence="14">
    <location>
        <begin position="37"/>
        <end position="40"/>
    </location>
</feature>
<evidence type="ECO:0000256" key="1">
    <source>
        <dbReference type="ARBA" id="ARBA00004429"/>
    </source>
</evidence>
<evidence type="ECO:0000256" key="12">
    <source>
        <dbReference type="ARBA" id="ARBA00023186"/>
    </source>
</evidence>
<keyword evidence="11 14" id="KW-1015">Disulfide bond</keyword>
<dbReference type="InterPro" id="IPR003752">
    <property type="entry name" value="DiS_bond_form_DsbB/BdbC"/>
</dbReference>
<dbReference type="Pfam" id="PF02600">
    <property type="entry name" value="DsbB"/>
    <property type="match status" value="1"/>
</dbReference>
<dbReference type="InterPro" id="IPR050183">
    <property type="entry name" value="DsbB"/>
</dbReference>
<dbReference type="PROSITE" id="PS51257">
    <property type="entry name" value="PROKAR_LIPOPROTEIN"/>
    <property type="match status" value="1"/>
</dbReference>
<dbReference type="HAMAP" id="MF_00286">
    <property type="entry name" value="DsbB"/>
    <property type="match status" value="1"/>
</dbReference>
<dbReference type="GO" id="GO:0015035">
    <property type="term" value="F:protein-disulfide reductase activity"/>
    <property type="evidence" value="ECO:0007669"/>
    <property type="project" value="UniProtKB-UniRule"/>
</dbReference>
<evidence type="ECO:0000313" key="17">
    <source>
        <dbReference type="Proteomes" id="UP000244906"/>
    </source>
</evidence>
<feature type="transmembrane region" description="Helical" evidence="15">
    <location>
        <begin position="69"/>
        <end position="90"/>
    </location>
</feature>
<dbReference type="EMBL" id="QDDL01000005">
    <property type="protein sequence ID" value="PVZ68333.1"/>
    <property type="molecule type" value="Genomic_DNA"/>
</dbReference>
<dbReference type="PANTHER" id="PTHR36570:SF3">
    <property type="entry name" value="DISULFIDE BOND FORMATION PROTEIN B"/>
    <property type="match status" value="1"/>
</dbReference>
<keyword evidence="7 14" id="KW-0249">Electron transport</keyword>
<feature type="topological domain" description="Cytoplasmic" evidence="14">
    <location>
        <begin position="1"/>
        <end position="10"/>
    </location>
</feature>
<organism evidence="16 17">
    <name type="scientific">Pelagibaculum spongiae</name>
    <dbReference type="NCBI Taxonomy" id="2080658"/>
    <lineage>
        <taxon>Bacteria</taxon>
        <taxon>Pseudomonadati</taxon>
        <taxon>Pseudomonadota</taxon>
        <taxon>Gammaproteobacteria</taxon>
        <taxon>Oceanospirillales</taxon>
        <taxon>Pelagibaculum</taxon>
    </lineage>
</organism>
<keyword evidence="5" id="KW-0997">Cell inner membrane</keyword>
<reference evidence="16 17" key="1">
    <citation type="submission" date="2018-04" db="EMBL/GenBank/DDBJ databases">
        <title>Thalassorhabdus spongiae gen. nov., sp. nov., isolated from a marine sponge in South-West Iceland.</title>
        <authorList>
            <person name="Knobloch S."/>
            <person name="Daussin A."/>
            <person name="Johannsson R."/>
            <person name="Marteinsson V.T."/>
        </authorList>
    </citation>
    <scope>NUCLEOTIDE SEQUENCE [LARGE SCALE GENOMIC DNA]</scope>
    <source>
        <strain evidence="16 17">Hp12</strain>
    </source>
</reference>
<dbReference type="PANTHER" id="PTHR36570">
    <property type="entry name" value="DISULFIDE BOND FORMATION PROTEIN B"/>
    <property type="match status" value="1"/>
</dbReference>
<keyword evidence="9 14" id="KW-0560">Oxidoreductase</keyword>
<keyword evidence="6 14" id="KW-0812">Transmembrane</keyword>
<comment type="caution">
    <text evidence="14">Lacks conserved residue(s) required for the propagation of feature annotation.</text>
</comment>
<name>A0A2V1GZZ3_9GAMM</name>
<sequence length="176" mass="18845">MLSKLSSRQVYAVGFLMSAFLVGCSITFQYGLELEPCPLCIIQRVLMVSLVVICGLGLVLNPKGILNKLVGLTGVAAASAGFGVAARHAWIQSLPADQVPSCGPGLSYMMDTFPLLQTLQMVLVGSGECAEVVWSLFGFGMPWWTALTFACFLIVALWQTFRRLPVAGYNGSGFAN</sequence>
<comment type="subcellular location">
    <subcellularLocation>
        <location evidence="1">Cell inner membrane</location>
        <topology evidence="1">Multi-pass membrane protein</topology>
    </subcellularLocation>
    <subcellularLocation>
        <location evidence="14">Cell membrane</location>
        <topology evidence="14">Multi-pass membrane protein</topology>
    </subcellularLocation>
</comment>
<feature type="topological domain" description="Periplasmic" evidence="14">
    <location>
        <begin position="28"/>
        <end position="45"/>
    </location>
</feature>
<comment type="caution">
    <text evidence="16">The sequence shown here is derived from an EMBL/GenBank/DDBJ whole genome shotgun (WGS) entry which is preliminary data.</text>
</comment>
<gene>
    <name evidence="14" type="primary">dsbB</name>
    <name evidence="16" type="ORF">DC094_13695</name>
</gene>
<keyword evidence="17" id="KW-1185">Reference proteome</keyword>
<feature type="transmembrane region" description="Helical" evidence="15">
    <location>
        <begin position="12"/>
        <end position="29"/>
    </location>
</feature>
<evidence type="ECO:0000256" key="3">
    <source>
        <dbReference type="ARBA" id="ARBA00022448"/>
    </source>
</evidence>
<dbReference type="Gene3D" id="1.20.1550.10">
    <property type="entry name" value="DsbB-like"/>
    <property type="match status" value="1"/>
</dbReference>
<dbReference type="OrthoDB" id="3711263at2"/>
<feature type="transmembrane region" description="Helical" evidence="15">
    <location>
        <begin position="41"/>
        <end position="60"/>
    </location>
</feature>
<evidence type="ECO:0000256" key="13">
    <source>
        <dbReference type="ARBA" id="ARBA00023284"/>
    </source>
</evidence>
<evidence type="ECO:0000256" key="2">
    <source>
        <dbReference type="ARBA" id="ARBA00008823"/>
    </source>
</evidence>
<evidence type="ECO:0000256" key="5">
    <source>
        <dbReference type="ARBA" id="ARBA00022519"/>
    </source>
</evidence>
<evidence type="ECO:0000256" key="14">
    <source>
        <dbReference type="HAMAP-Rule" id="MF_00286"/>
    </source>
</evidence>
<comment type="similarity">
    <text evidence="2 14">Belongs to the DsbB family.</text>
</comment>
<dbReference type="Proteomes" id="UP000244906">
    <property type="component" value="Unassembled WGS sequence"/>
</dbReference>
<evidence type="ECO:0000256" key="10">
    <source>
        <dbReference type="ARBA" id="ARBA00023136"/>
    </source>
</evidence>
<dbReference type="InterPro" id="IPR023380">
    <property type="entry name" value="DsbB-like_sf"/>
</dbReference>
<dbReference type="InterPro" id="IPR022920">
    <property type="entry name" value="Disulphide_bond_form_DsbB"/>
</dbReference>
<evidence type="ECO:0000256" key="6">
    <source>
        <dbReference type="ARBA" id="ARBA00022692"/>
    </source>
</evidence>
<evidence type="ECO:0000313" key="16">
    <source>
        <dbReference type="EMBL" id="PVZ68333.1"/>
    </source>
</evidence>
<evidence type="ECO:0000256" key="7">
    <source>
        <dbReference type="ARBA" id="ARBA00022982"/>
    </source>
</evidence>
<protein>
    <recommendedName>
        <fullName evidence="14">Disulfide bond formation protein B</fullName>
    </recommendedName>
    <alternativeName>
        <fullName evidence="14">Disulfide oxidoreductase</fullName>
    </alternativeName>
</protein>
<keyword evidence="12 14" id="KW-0143">Chaperone</keyword>
<dbReference type="GO" id="GO:0006457">
    <property type="term" value="P:protein folding"/>
    <property type="evidence" value="ECO:0007669"/>
    <property type="project" value="InterPro"/>
</dbReference>
<evidence type="ECO:0000256" key="11">
    <source>
        <dbReference type="ARBA" id="ARBA00023157"/>
    </source>
</evidence>
<evidence type="ECO:0000256" key="8">
    <source>
        <dbReference type="ARBA" id="ARBA00022989"/>
    </source>
</evidence>
<keyword evidence="10 14" id="KW-0472">Membrane</keyword>
<evidence type="ECO:0000256" key="15">
    <source>
        <dbReference type="SAM" id="Phobius"/>
    </source>
</evidence>
<dbReference type="GO" id="GO:0005886">
    <property type="term" value="C:plasma membrane"/>
    <property type="evidence" value="ECO:0007669"/>
    <property type="project" value="UniProtKB-SubCell"/>
</dbReference>
<dbReference type="AlphaFoldDB" id="A0A2V1GZZ3"/>
<feature type="transmembrane region" description="Helical" evidence="15">
    <location>
        <begin position="141"/>
        <end position="158"/>
    </location>
</feature>
<accession>A0A2V1GZZ3</accession>
<keyword evidence="8 14" id="KW-1133">Transmembrane helix</keyword>
<dbReference type="GO" id="GO:0009055">
    <property type="term" value="F:electron transfer activity"/>
    <property type="evidence" value="ECO:0007669"/>
    <property type="project" value="UniProtKB-UniRule"/>
</dbReference>
<evidence type="ECO:0000256" key="9">
    <source>
        <dbReference type="ARBA" id="ARBA00023002"/>
    </source>
</evidence>
<dbReference type="RefSeq" id="WP_116687659.1">
    <property type="nucleotide sequence ID" value="NZ_CAWNYD010000005.1"/>
</dbReference>
<comment type="function">
    <text evidence="14">Required for disulfide bond formation in some periplasmic proteins. Acts by oxidizing the DsbA protein.</text>
</comment>
<proteinExistence type="inferred from homology"/>
<keyword evidence="4 14" id="KW-1003">Cell membrane</keyword>
<keyword evidence="3 14" id="KW-0813">Transport</keyword>
<dbReference type="SUPFAM" id="SSF158442">
    <property type="entry name" value="DsbB-like"/>
    <property type="match status" value="1"/>
</dbReference>
<evidence type="ECO:0000256" key="4">
    <source>
        <dbReference type="ARBA" id="ARBA00022475"/>
    </source>
</evidence>